<dbReference type="Gene3D" id="3.30.110.90">
    <property type="entry name" value="Amidohydrolase"/>
    <property type="match status" value="1"/>
</dbReference>
<feature type="domain" description="Amidohydrolase-related" evidence="3">
    <location>
        <begin position="720"/>
        <end position="1052"/>
    </location>
</feature>
<feature type="signal peptide" evidence="2">
    <location>
        <begin position="1"/>
        <end position="35"/>
    </location>
</feature>
<reference evidence="4 5" key="1">
    <citation type="submission" date="2018-05" db="EMBL/GenBank/DDBJ databases">
        <title>Genomic Encyclopedia of Type Strains, Phase IV (KMG-IV): sequencing the most valuable type-strain genomes for metagenomic binning, comparative biology and taxonomic classification.</title>
        <authorList>
            <person name="Goeker M."/>
        </authorList>
    </citation>
    <scope>NUCLEOTIDE SEQUENCE [LARGE SCALE GENOMIC DNA]</scope>
    <source>
        <strain evidence="4 5">DSM 25350</strain>
    </source>
</reference>
<dbReference type="SUPFAM" id="SSF69304">
    <property type="entry name" value="Tricorn protease N-terminal domain"/>
    <property type="match status" value="1"/>
</dbReference>
<dbReference type="PANTHER" id="PTHR36842">
    <property type="entry name" value="PROTEIN TOLB HOMOLOG"/>
    <property type="match status" value="1"/>
</dbReference>
<dbReference type="InterPro" id="IPR006680">
    <property type="entry name" value="Amidohydro-rel"/>
</dbReference>
<evidence type="ECO:0000313" key="4">
    <source>
        <dbReference type="EMBL" id="PWK52942.1"/>
    </source>
</evidence>
<organism evidence="4 5">
    <name type="scientific">Pleionea mediterranea</name>
    <dbReference type="NCBI Taxonomy" id="523701"/>
    <lineage>
        <taxon>Bacteria</taxon>
        <taxon>Pseudomonadati</taxon>
        <taxon>Pseudomonadota</taxon>
        <taxon>Gammaproteobacteria</taxon>
        <taxon>Oceanospirillales</taxon>
        <taxon>Pleioneaceae</taxon>
        <taxon>Pleionea</taxon>
    </lineage>
</organism>
<dbReference type="Gene3D" id="3.40.50.10910">
    <property type="entry name" value="Amidohydrolase"/>
    <property type="match status" value="1"/>
</dbReference>
<dbReference type="OrthoDB" id="9782972at2"/>
<dbReference type="InterPro" id="IPR011042">
    <property type="entry name" value="6-blade_b-propeller_TolB-like"/>
</dbReference>
<dbReference type="SUPFAM" id="SSF51338">
    <property type="entry name" value="Composite domain of metallo-dependent hydrolases"/>
    <property type="match status" value="1"/>
</dbReference>
<dbReference type="Gene3D" id="1.20.58.520">
    <property type="entry name" value="Amidohydrolase"/>
    <property type="match status" value="1"/>
</dbReference>
<dbReference type="Proteomes" id="UP000245790">
    <property type="component" value="Unassembled WGS sequence"/>
</dbReference>
<comment type="caution">
    <text evidence="4">The sequence shown here is derived from an EMBL/GenBank/DDBJ whole genome shotgun (WGS) entry which is preliminary data.</text>
</comment>
<dbReference type="InterPro" id="IPR032466">
    <property type="entry name" value="Metal_Hydrolase"/>
</dbReference>
<dbReference type="SUPFAM" id="SSF82171">
    <property type="entry name" value="DPP6 N-terminal domain-like"/>
    <property type="match status" value="1"/>
</dbReference>
<dbReference type="InterPro" id="IPR011059">
    <property type="entry name" value="Metal-dep_hydrolase_composite"/>
</dbReference>
<evidence type="ECO:0000256" key="1">
    <source>
        <dbReference type="ARBA" id="ARBA00009820"/>
    </source>
</evidence>
<dbReference type="SUPFAM" id="SSF51556">
    <property type="entry name" value="Metallo-dependent hydrolases"/>
    <property type="match status" value="1"/>
</dbReference>
<comment type="similarity">
    <text evidence="1">Belongs to the TolB family.</text>
</comment>
<dbReference type="Pfam" id="PF07676">
    <property type="entry name" value="PD40"/>
    <property type="match status" value="3"/>
</dbReference>
<dbReference type="InterPro" id="IPR011659">
    <property type="entry name" value="WD40"/>
</dbReference>
<evidence type="ECO:0000313" key="5">
    <source>
        <dbReference type="Proteomes" id="UP000245790"/>
    </source>
</evidence>
<dbReference type="AlphaFoldDB" id="A0A316FX95"/>
<name>A0A316FX95_9GAMM</name>
<feature type="chain" id="PRO_5016315569" evidence="2">
    <location>
        <begin position="36"/>
        <end position="1075"/>
    </location>
</feature>
<accession>A0A316FX95</accession>
<dbReference type="EMBL" id="QGGU01000004">
    <property type="protein sequence ID" value="PWK52942.1"/>
    <property type="molecule type" value="Genomic_DNA"/>
</dbReference>
<evidence type="ECO:0000259" key="3">
    <source>
        <dbReference type="Pfam" id="PF01979"/>
    </source>
</evidence>
<dbReference type="Pfam" id="PF26549">
    <property type="entry name" value="Tricorn_N"/>
    <property type="match status" value="1"/>
</dbReference>
<evidence type="ECO:0000256" key="2">
    <source>
        <dbReference type="SAM" id="SignalP"/>
    </source>
</evidence>
<dbReference type="Gene3D" id="2.120.10.30">
    <property type="entry name" value="TolB, C-terminal domain"/>
    <property type="match status" value="3"/>
</dbReference>
<dbReference type="Gene3D" id="2.30.40.10">
    <property type="entry name" value="Urease, subunit C, domain 1"/>
    <property type="match status" value="1"/>
</dbReference>
<dbReference type="PANTHER" id="PTHR36842:SF1">
    <property type="entry name" value="PROTEIN TOLB"/>
    <property type="match status" value="1"/>
</dbReference>
<keyword evidence="5" id="KW-1185">Reference proteome</keyword>
<dbReference type="Pfam" id="PF01979">
    <property type="entry name" value="Amidohydro_1"/>
    <property type="match status" value="1"/>
</dbReference>
<sequence>MIPSKISYVTRRLRQFWHFSLILFSVCCFAPTAMAAADKWDVNNPPGPSKQVSIDVEQGTWMSVDVSPDGETLVFDLLGDIYTMPISGGEAKSITSGMAWDMQPKFSPDGQFIAYTSDAGGGDNIWVMKADGSEPKQITDESFRLLNSPSWSPDGRFIVARKHFTSSRSLGAGEIWMYHLSGGKGIQLNKRPNDQKDLGEPVFSADGEKVFFSRDSTPGAIFEYSKDSNKQIYQIFSIDRHDGDIKAEISGPGGAVRPTPSPDGKKLAFVRRIRNQSSLFIKDLTTGEISPVYQQLDRDMQETWAIHGVYPTISWTPDSRDLVFWAGGKIKRLNTQTLSVKEVPFKIKDTREIRTAVRFPVEVAPQEFDVNMLRWVTVSPDEERVVFQALGYLYARELPNGRPERLTRQTDHFEFYPSFSPDGRWVVYTTWNDQKFGTVSKVRASGGRGRALTDQPGQFIEPQFSPDGETIVYRKVSGGYLTSPLYAEQTGIFKMEEDGDNPALVTESGSQAHFGKQSAQLYVTRSRSEGKRRLNTLVEMDLQGNQVAERLHTPWATEYKVSPDEKWIAFVERFQVYVTPFTKAGKSFATGAKGTAVPVHKISDFSGENLSWTKDSKTLYWSQGDTLYSQTLPHPLFADTKLPEIETRKLGFKTDYDVPRGSYVLTNARIITMQSDAGDDQQVIENGDIVIEGNRIKAVGETGTLDIPSGAKRINLDGKTIIPGLVDVHWHGAQGRREITPQQNWVNYATLAFGVTTLHDPSNDTSTIFAASELAKKGRIAAPRIYSTGTILYGAEASITAQVESRDDALDHLKRMKSVGAISVKSYNQPRRDQRQQVLDAARETNMMVVPEGGSLLQHNLTMIVDGHTGIEHSFPTAEIYHDVEQLWSQTEVGYTPTLVVAYGGIWGEHYWYQHQDVWKHPLLSKYVPKDILWPRSIRRMKAPEEDYNHFKTASVAAKLQDMGVGVNLGAHGQREGLGSHWEIWMFEQGGMTPLEALRAATLDSAKYLGMEKDIGSLEAGKLADLVILNENPLENIRNSDKIDKVMVNGRLYDANTMDQIGNHPKKREPFYFEK</sequence>
<protein>
    <submittedName>
        <fullName evidence="4">Imidazolonepropionase-like amidohydrolase</fullName>
    </submittedName>
</protein>
<gene>
    <name evidence="4" type="ORF">C8D97_104160</name>
</gene>
<proteinExistence type="inferred from homology"/>
<keyword evidence="2" id="KW-0732">Signal</keyword>
<dbReference type="GO" id="GO:0016810">
    <property type="term" value="F:hydrolase activity, acting on carbon-nitrogen (but not peptide) bonds"/>
    <property type="evidence" value="ECO:0007669"/>
    <property type="project" value="InterPro"/>
</dbReference>
<dbReference type="RefSeq" id="WP_109763080.1">
    <property type="nucleotide sequence ID" value="NZ_QGGU01000004.1"/>
</dbReference>
<keyword evidence="4" id="KW-0378">Hydrolase</keyword>